<reference evidence="1 2" key="1">
    <citation type="submission" date="2017-04" db="EMBL/GenBank/DDBJ databases">
        <title>Draft genome sequence of Tuber borchii Vittad., a whitish edible truffle.</title>
        <authorList>
            <consortium name="DOE Joint Genome Institute"/>
            <person name="Murat C."/>
            <person name="Kuo A."/>
            <person name="Barry K.W."/>
            <person name="Clum A."/>
            <person name="Dockter R.B."/>
            <person name="Fauchery L."/>
            <person name="Iotti M."/>
            <person name="Kohler A."/>
            <person name="Labutti K."/>
            <person name="Lindquist E.A."/>
            <person name="Lipzen A."/>
            <person name="Ohm R.A."/>
            <person name="Wang M."/>
            <person name="Grigoriev I.V."/>
            <person name="Zambonelli A."/>
            <person name="Martin F.M."/>
        </authorList>
    </citation>
    <scope>NUCLEOTIDE SEQUENCE [LARGE SCALE GENOMIC DNA]</scope>
    <source>
        <strain evidence="1 2">Tbo3840</strain>
    </source>
</reference>
<proteinExistence type="predicted"/>
<organism evidence="1 2">
    <name type="scientific">Tuber borchii</name>
    <name type="common">White truffle</name>
    <dbReference type="NCBI Taxonomy" id="42251"/>
    <lineage>
        <taxon>Eukaryota</taxon>
        <taxon>Fungi</taxon>
        <taxon>Dikarya</taxon>
        <taxon>Ascomycota</taxon>
        <taxon>Pezizomycotina</taxon>
        <taxon>Pezizomycetes</taxon>
        <taxon>Pezizales</taxon>
        <taxon>Tuberaceae</taxon>
        <taxon>Tuber</taxon>
    </lineage>
</organism>
<gene>
    <name evidence="1" type="ORF">B9Z19DRAFT_1085070</name>
</gene>
<dbReference type="Proteomes" id="UP000244722">
    <property type="component" value="Unassembled WGS sequence"/>
</dbReference>
<sequence length="65" mass="7697">MPPLKKECHSNYYPAREVHFYRKAKIGHEYITSLKWSYVSTSSLGRRRCSITHIQQLYHSSLRGV</sequence>
<protein>
    <submittedName>
        <fullName evidence="1">Uncharacterized protein</fullName>
    </submittedName>
</protein>
<comment type="caution">
    <text evidence="1">The sequence shown here is derived from an EMBL/GenBank/DDBJ whole genome shotgun (WGS) entry which is preliminary data.</text>
</comment>
<name>A0A2T6ZRE9_TUBBO</name>
<accession>A0A2T6ZRE9</accession>
<evidence type="ECO:0000313" key="1">
    <source>
        <dbReference type="EMBL" id="PUU78004.1"/>
    </source>
</evidence>
<dbReference type="EMBL" id="NESQ01000132">
    <property type="protein sequence ID" value="PUU78004.1"/>
    <property type="molecule type" value="Genomic_DNA"/>
</dbReference>
<dbReference type="AlphaFoldDB" id="A0A2T6ZRE9"/>
<keyword evidence="2" id="KW-1185">Reference proteome</keyword>
<evidence type="ECO:0000313" key="2">
    <source>
        <dbReference type="Proteomes" id="UP000244722"/>
    </source>
</evidence>